<organism evidence="2 3">
    <name type="scientific">Vanrija pseudolonga</name>
    <dbReference type="NCBI Taxonomy" id="143232"/>
    <lineage>
        <taxon>Eukaryota</taxon>
        <taxon>Fungi</taxon>
        <taxon>Dikarya</taxon>
        <taxon>Basidiomycota</taxon>
        <taxon>Agaricomycotina</taxon>
        <taxon>Tremellomycetes</taxon>
        <taxon>Trichosporonales</taxon>
        <taxon>Trichosporonaceae</taxon>
        <taxon>Vanrija</taxon>
    </lineage>
</organism>
<accession>A0AAF0YG80</accession>
<name>A0AAF0YG80_9TREE</name>
<feature type="region of interest" description="Disordered" evidence="1">
    <location>
        <begin position="294"/>
        <end position="333"/>
    </location>
</feature>
<dbReference type="Proteomes" id="UP000827549">
    <property type="component" value="Chromosome 6"/>
</dbReference>
<protein>
    <recommendedName>
        <fullName evidence="4">DRBM domain-containing protein</fullName>
    </recommendedName>
</protein>
<gene>
    <name evidence="2" type="ORF">LOC62_06G007958</name>
</gene>
<proteinExistence type="predicted"/>
<feature type="compositionally biased region" description="Acidic residues" evidence="1">
    <location>
        <begin position="316"/>
        <end position="328"/>
    </location>
</feature>
<dbReference type="Gene3D" id="3.30.160.20">
    <property type="match status" value="1"/>
</dbReference>
<dbReference type="AlphaFoldDB" id="A0AAF0YG80"/>
<dbReference type="EMBL" id="CP086719">
    <property type="protein sequence ID" value="WOO84439.1"/>
    <property type="molecule type" value="Genomic_DNA"/>
</dbReference>
<feature type="compositionally biased region" description="Polar residues" evidence="1">
    <location>
        <begin position="371"/>
        <end position="387"/>
    </location>
</feature>
<feature type="region of interest" description="Disordered" evidence="1">
    <location>
        <begin position="351"/>
        <end position="422"/>
    </location>
</feature>
<evidence type="ECO:0000313" key="2">
    <source>
        <dbReference type="EMBL" id="WOO84439.1"/>
    </source>
</evidence>
<dbReference type="SUPFAM" id="SSF54768">
    <property type="entry name" value="dsRNA-binding domain-like"/>
    <property type="match status" value="1"/>
</dbReference>
<reference evidence="2" key="1">
    <citation type="submission" date="2023-10" db="EMBL/GenBank/DDBJ databases">
        <authorList>
            <person name="Noh H."/>
        </authorList>
    </citation>
    <scope>NUCLEOTIDE SEQUENCE</scope>
    <source>
        <strain evidence="2">DUCC4014</strain>
    </source>
</reference>
<feature type="compositionally biased region" description="Polar residues" evidence="1">
    <location>
        <begin position="410"/>
        <end position="422"/>
    </location>
</feature>
<sequence length="533" mass="58285">MKRHSGLVRECERDSTKAYRTTLTLSTATHQVDTAPPPLLPPTKDLNAHSVADNLTAADRFRGLLDDGDDGDKNEGWYSWKGELAAHQLAQQRVLGAQHPWSLSSLYNVGSSEKEDDHSQSSDAEDEPGSSPPTTALFREAGCDITLPQFAGDTFFPHIPRLALDPTLPNMAAEHPARVWNVLLHSLPPDLQPMVQWEYEEVTLLGQIDADFIAHLTLILPPSHPVITAHRLFKVLPDDRYSPEYREVVKLLGGSKTWSGAPKKLKVDAQNHALAACIADDALKWIYSPNVPTAEEDEYNSDGDSVREVVKNPDVIDVDDDDDDDNDPENNHEGIGKLLAMINNARSTWTSSHSSSLSSCSPPPVTRTKVPRQSSDYLQQSSLFQKNAQQAPPAVRRPRSVPGADCATGGQISHNPAESVANNGTQHDWQARLEDFCHASGLLSPTYSQLILKHRGHATKFLGQVTVDGEVFTGGVPTASLKEARQQVAWMVYTGHFGQRGALPCASAASSPRARFIISVQSTQSSSSFHRIS</sequence>
<dbReference type="GeneID" id="87811128"/>
<dbReference type="RefSeq" id="XP_062630465.1">
    <property type="nucleotide sequence ID" value="XM_062774481.1"/>
</dbReference>
<feature type="region of interest" description="Disordered" evidence="1">
    <location>
        <begin position="109"/>
        <end position="136"/>
    </location>
</feature>
<evidence type="ECO:0000313" key="3">
    <source>
        <dbReference type="Proteomes" id="UP000827549"/>
    </source>
</evidence>
<feature type="compositionally biased region" description="Low complexity" evidence="1">
    <location>
        <begin position="351"/>
        <end position="360"/>
    </location>
</feature>
<keyword evidence="3" id="KW-1185">Reference proteome</keyword>
<evidence type="ECO:0000256" key="1">
    <source>
        <dbReference type="SAM" id="MobiDB-lite"/>
    </source>
</evidence>
<evidence type="ECO:0008006" key="4">
    <source>
        <dbReference type="Google" id="ProtNLM"/>
    </source>
</evidence>